<dbReference type="Proteomes" id="UP000243140">
    <property type="component" value="Unassembled WGS sequence"/>
</dbReference>
<gene>
    <name evidence="1" type="ORF">BST29_21060</name>
</gene>
<comment type="caution">
    <text evidence="1">The sequence shown here is derived from an EMBL/GenBank/DDBJ whole genome shotgun (WGS) entry which is preliminary data.</text>
</comment>
<proteinExistence type="predicted"/>
<dbReference type="EMBL" id="MVHV01000027">
    <property type="protein sequence ID" value="ORA78636.1"/>
    <property type="molecule type" value="Genomic_DNA"/>
</dbReference>
<evidence type="ECO:0008006" key="3">
    <source>
        <dbReference type="Google" id="ProtNLM"/>
    </source>
</evidence>
<evidence type="ECO:0000313" key="1">
    <source>
        <dbReference type="EMBL" id="ORA78636.1"/>
    </source>
</evidence>
<keyword evidence="2" id="KW-1185">Reference proteome</keyword>
<protein>
    <recommendedName>
        <fullName evidence="3">PE domain-containing protein</fullName>
    </recommendedName>
</protein>
<dbReference type="RefSeq" id="WP_083012057.1">
    <property type="nucleotide sequence ID" value="NZ_CP080999.1"/>
</dbReference>
<sequence>MVVDLAARPHITAGVALASAAVITAGTMAQHLPDFQLAQHLPTVSVSDMRLSDASSALDMFSGVANELASLANGASAATVPPLLAGVVNPFQTWIDTFQTAGTNLQTLANDWLQLPAPLLQQVSANWVQYASDYVGAYQSAASGFVKYFFGSAKNDFAGTVATGVTDWMKGNFSAAFNAWGQAVWRNPFEFVGLPLEGILQIPKYITSNLSTFTNNFVTDFSFDIGLPLVTAYTPITTALSGSIGAAITDWDAGETLGAVTNVLDLPGQLTNALLNEVSLENLGTEIVALPQSLAGTIVAPNAQNIAAGGSIGAALQDFGNQLVTGWPSSSFLTNIPANLPSVLSSGSQLLASLPAQVGGAAASLASHLATLVMQLLAAL</sequence>
<organism evidence="1 2">
    <name type="scientific">Mycobacterium malmoense</name>
    <dbReference type="NCBI Taxonomy" id="1780"/>
    <lineage>
        <taxon>Bacteria</taxon>
        <taxon>Bacillati</taxon>
        <taxon>Actinomycetota</taxon>
        <taxon>Actinomycetes</taxon>
        <taxon>Mycobacteriales</taxon>
        <taxon>Mycobacteriaceae</taxon>
        <taxon>Mycobacterium</taxon>
    </lineage>
</organism>
<name>A0ABX3SLQ1_MYCMA</name>
<reference evidence="1 2" key="1">
    <citation type="submission" date="2017-02" db="EMBL/GenBank/DDBJ databases">
        <title>The new phylogeny of genus Mycobacterium.</title>
        <authorList>
            <person name="Tortoli E."/>
            <person name="Trovato A."/>
            <person name="Cirillo D.M."/>
        </authorList>
    </citation>
    <scope>NUCLEOTIDE SEQUENCE [LARGE SCALE GENOMIC DNA]</scope>
    <source>
        <strain evidence="1 2">IP1130001</strain>
    </source>
</reference>
<accession>A0ABX3SLQ1</accession>
<evidence type="ECO:0000313" key="2">
    <source>
        <dbReference type="Proteomes" id="UP000243140"/>
    </source>
</evidence>